<evidence type="ECO:0000313" key="7">
    <source>
        <dbReference type="Proteomes" id="UP000823749"/>
    </source>
</evidence>
<comment type="caution">
    <text evidence="6">The sequence shown here is derived from an EMBL/GenBank/DDBJ whole genome shotgun (WGS) entry which is preliminary data.</text>
</comment>
<evidence type="ECO:0000313" key="6">
    <source>
        <dbReference type="EMBL" id="KAG5514906.1"/>
    </source>
</evidence>
<feature type="compositionally biased region" description="Basic residues" evidence="5">
    <location>
        <begin position="720"/>
        <end position="729"/>
    </location>
</feature>
<gene>
    <name evidence="6" type="ORF">RHGRI_036078</name>
</gene>
<feature type="compositionally biased region" description="Basic residues" evidence="5">
    <location>
        <begin position="698"/>
        <end position="708"/>
    </location>
</feature>
<organism evidence="6 7">
    <name type="scientific">Rhododendron griersonianum</name>
    <dbReference type="NCBI Taxonomy" id="479676"/>
    <lineage>
        <taxon>Eukaryota</taxon>
        <taxon>Viridiplantae</taxon>
        <taxon>Streptophyta</taxon>
        <taxon>Embryophyta</taxon>
        <taxon>Tracheophyta</taxon>
        <taxon>Spermatophyta</taxon>
        <taxon>Magnoliopsida</taxon>
        <taxon>eudicotyledons</taxon>
        <taxon>Gunneridae</taxon>
        <taxon>Pentapetalae</taxon>
        <taxon>asterids</taxon>
        <taxon>Ericales</taxon>
        <taxon>Ericaceae</taxon>
        <taxon>Ericoideae</taxon>
        <taxon>Rhodoreae</taxon>
        <taxon>Rhododendron</taxon>
    </lineage>
</organism>
<dbReference type="AlphaFoldDB" id="A0AAV6HQN7"/>
<dbReference type="PANTHER" id="PTHR37766">
    <property type="entry name" value="OS01G0897100 PROTEIN"/>
    <property type="match status" value="1"/>
</dbReference>
<name>A0AAV6HQN7_9ERIC</name>
<proteinExistence type="predicted"/>
<evidence type="ECO:0000256" key="1">
    <source>
        <dbReference type="ARBA" id="ARBA00004123"/>
    </source>
</evidence>
<keyword evidence="4" id="KW-0539">Nucleus</keyword>
<accession>A0AAV6HQN7</accession>
<dbReference type="EMBL" id="JACTNZ010000013">
    <property type="protein sequence ID" value="KAG5514906.1"/>
    <property type="molecule type" value="Genomic_DNA"/>
</dbReference>
<evidence type="ECO:0000256" key="3">
    <source>
        <dbReference type="ARBA" id="ARBA00023163"/>
    </source>
</evidence>
<feature type="region of interest" description="Disordered" evidence="5">
    <location>
        <begin position="628"/>
        <end position="741"/>
    </location>
</feature>
<dbReference type="InterPro" id="IPR019403">
    <property type="entry name" value="Mediator_Med19_met"/>
</dbReference>
<dbReference type="PANTHER" id="PTHR37766:SF1">
    <property type="entry name" value="OS01G0897100 PROTEIN"/>
    <property type="match status" value="1"/>
</dbReference>
<evidence type="ECO:0000256" key="2">
    <source>
        <dbReference type="ARBA" id="ARBA00023015"/>
    </source>
</evidence>
<dbReference type="Proteomes" id="UP000823749">
    <property type="component" value="Chromosome 13"/>
</dbReference>
<evidence type="ECO:0000256" key="5">
    <source>
        <dbReference type="SAM" id="MobiDB-lite"/>
    </source>
</evidence>
<dbReference type="GO" id="GO:0006357">
    <property type="term" value="P:regulation of transcription by RNA polymerase II"/>
    <property type="evidence" value="ECO:0007669"/>
    <property type="project" value="InterPro"/>
</dbReference>
<keyword evidence="2" id="KW-0805">Transcription regulation</keyword>
<dbReference type="GO" id="GO:0016592">
    <property type="term" value="C:mediator complex"/>
    <property type="evidence" value="ECO:0007669"/>
    <property type="project" value="InterPro"/>
</dbReference>
<protein>
    <submittedName>
        <fullName evidence="6">Uncharacterized protein</fullName>
    </submittedName>
</protein>
<sequence>MVQLFLSEPTWSDTVDDKSVEHHISLLNELQSLMWSLLASHGGRSEARLWLCNSISSMSSVTPRHRRDLFVNILRSKPLRRALAAQILQMIFEKLPRKAGSILAKRSHLLEDFFKGMTHHCISCCSMNSASDLKVYRVLIVLLLSINAGNPRRILQWFSSFAGSGNLGHRKGAKALSQFAFVNRDICWEELEWKGKHGQSPAVVATKPHYFLDLDVQLTVENFIENVPEFWSSNEFADSLDDGEILFIDTKFFLDFFVNLMYKEDAKEVWELINDFLMEESFSSLCHHLLIILEERDFCVFLESLRKVVNPRIKSGDFGDLSCLLEIILLKCRDSASIDQLLVLNAVVSQGRQILRLLHEEGDEEEKLKIEDIVAQVCMCSSHPSSLAPIMKECFKEKSIESVKLLGLQSWALHYRLSEDCQSPESWESLFIDNGISFRKSGSYELLHNDGFSEEWESDLDEKTSVRLKRKKKEKRRKKRRKNLDDSDCYDNELLDIDMSKNRLSLQSRAGSWFLSTDGYSTSWSSIISLQVGPRELTGAVDLISHYKLLPHHQFFCKRSLPLSISDSHYLHNVVGDSEVMKGEGMQLDQLIQDTPYSRETNVRIQPFDLPVLTKAFQLRETAPIDLSTAEKGVPTIAGKPKSESKDKERKHKKHKDKDREKDKEHKKHKHRHKDKSKDKDKEKKKDKSGHQEPGAGHTKKHHEKKRKHDGDEDLNGIQSHKKSKHKSSKIAEIGTVKVAG</sequence>
<comment type="subcellular location">
    <subcellularLocation>
        <location evidence="1">Nucleus</location>
    </subcellularLocation>
</comment>
<keyword evidence="3" id="KW-0804">Transcription</keyword>
<dbReference type="EMBL" id="JACTNZ010000013">
    <property type="protein sequence ID" value="KAG5514905.1"/>
    <property type="molecule type" value="Genomic_DNA"/>
</dbReference>
<evidence type="ECO:0000256" key="4">
    <source>
        <dbReference type="ARBA" id="ARBA00023242"/>
    </source>
</evidence>
<keyword evidence="7" id="KW-1185">Reference proteome</keyword>
<reference evidence="6 7" key="1">
    <citation type="submission" date="2020-08" db="EMBL/GenBank/DDBJ databases">
        <title>Plant Genome Project.</title>
        <authorList>
            <person name="Zhang R.-G."/>
        </authorList>
    </citation>
    <scope>NUCLEOTIDE SEQUENCE [LARGE SCALE GENOMIC DNA]</scope>
    <source>
        <strain evidence="6">WSP0</strain>
        <tissue evidence="6">Leaf</tissue>
    </source>
</reference>
<feature type="compositionally biased region" description="Basic residues" evidence="5">
    <location>
        <begin position="665"/>
        <end position="675"/>
    </location>
</feature>
<dbReference type="GO" id="GO:0003712">
    <property type="term" value="F:transcription coregulator activity"/>
    <property type="evidence" value="ECO:0007669"/>
    <property type="project" value="InterPro"/>
</dbReference>
<dbReference type="Pfam" id="PF10278">
    <property type="entry name" value="Med19"/>
    <property type="match status" value="1"/>
</dbReference>
<feature type="compositionally biased region" description="Basic and acidic residues" evidence="5">
    <location>
        <begin position="676"/>
        <end position="691"/>
    </location>
</feature>